<dbReference type="EMBL" id="QLLR01000040">
    <property type="protein sequence ID" value="RAJ22183.1"/>
    <property type="molecule type" value="Genomic_DNA"/>
</dbReference>
<evidence type="ECO:0000313" key="2">
    <source>
        <dbReference type="Proteomes" id="UP000249754"/>
    </source>
</evidence>
<gene>
    <name evidence="1" type="ORF">LY11_04875</name>
</gene>
<comment type="caution">
    <text evidence="1">The sequence shown here is derived from an EMBL/GenBank/DDBJ whole genome shotgun (WGS) entry which is preliminary data.</text>
</comment>
<reference evidence="1 2" key="1">
    <citation type="submission" date="2018-06" db="EMBL/GenBank/DDBJ databases">
        <title>Genomic Encyclopedia of Archaeal and Bacterial Type Strains, Phase II (KMG-II): from individual species to whole genera.</title>
        <authorList>
            <person name="Goeker M."/>
        </authorList>
    </citation>
    <scope>NUCLEOTIDE SEQUENCE [LARGE SCALE GENOMIC DNA]</scope>
    <source>
        <strain evidence="1 2">DSM 14825</strain>
    </source>
</reference>
<proteinExistence type="predicted"/>
<organism evidence="1 2">
    <name type="scientific">Pedobacter cryoconitis</name>
    <dbReference type="NCBI Taxonomy" id="188932"/>
    <lineage>
        <taxon>Bacteria</taxon>
        <taxon>Pseudomonadati</taxon>
        <taxon>Bacteroidota</taxon>
        <taxon>Sphingobacteriia</taxon>
        <taxon>Sphingobacteriales</taxon>
        <taxon>Sphingobacteriaceae</taxon>
        <taxon>Pedobacter</taxon>
    </lineage>
</organism>
<dbReference type="Gene3D" id="3.40.50.1110">
    <property type="entry name" value="SGNH hydrolase"/>
    <property type="match status" value="1"/>
</dbReference>
<dbReference type="Proteomes" id="UP000249754">
    <property type="component" value="Unassembled WGS sequence"/>
</dbReference>
<dbReference type="PROSITE" id="PS51257">
    <property type="entry name" value="PROKAR_LIPOPROTEIN"/>
    <property type="match status" value="1"/>
</dbReference>
<protein>
    <recommendedName>
        <fullName evidence="3">SGNH/GDSL hydrolase family protein</fullName>
    </recommendedName>
</protein>
<dbReference type="GO" id="GO:0016788">
    <property type="term" value="F:hydrolase activity, acting on ester bonds"/>
    <property type="evidence" value="ECO:0007669"/>
    <property type="project" value="UniProtKB-ARBA"/>
</dbReference>
<accession>A0A327S3M7</accession>
<sequence>MIMKTQNKKRQILIAGMLVGISALTYSCTKDSNAVMQPNTVSNAAPNNTNLQRILFVGDSFTHGRYAPVRQYNSGGLANAASGSMLVVDENFGQTGARQELENGPWGGIPGIFAEFAYESGLNYDVHIEAISATSLAKNYAAAPDVIAQAKWNAVVLQEISVKPIPYSLTNSDISNPANFCSSVQTIEKAVHGASSAAKVYLYEPWPSADLAETMSGGNPNASGFSANYTANLTTLANANHNAYYSAASHDGNIAGVAPVGEAWVNAWAAKIANADPYLGNSNLPILWYGLNKVNDPQISKPDYHHPNTYGAYLSGLVLFQQITGVDVRTLGAQEKAANSLGIPGSIATQLQMIAWQTVTKESSQPVNQTVDPCTIGSGI</sequence>
<dbReference type="InterPro" id="IPR036514">
    <property type="entry name" value="SGNH_hydro_sf"/>
</dbReference>
<name>A0A327S3M7_9SPHI</name>
<dbReference type="SUPFAM" id="SSF52266">
    <property type="entry name" value="SGNH hydrolase"/>
    <property type="match status" value="1"/>
</dbReference>
<evidence type="ECO:0008006" key="3">
    <source>
        <dbReference type="Google" id="ProtNLM"/>
    </source>
</evidence>
<evidence type="ECO:0000313" key="1">
    <source>
        <dbReference type="EMBL" id="RAJ22183.1"/>
    </source>
</evidence>
<dbReference type="AlphaFoldDB" id="A0A327S3M7"/>